<organism evidence="7 8">
    <name type="scientific">Apibacter adventoris</name>
    <dbReference type="NCBI Taxonomy" id="1679466"/>
    <lineage>
        <taxon>Bacteria</taxon>
        <taxon>Pseudomonadati</taxon>
        <taxon>Bacteroidota</taxon>
        <taxon>Flavobacteriia</taxon>
        <taxon>Flavobacteriales</taxon>
        <taxon>Weeksellaceae</taxon>
        <taxon>Apibacter</taxon>
    </lineage>
</organism>
<gene>
    <name evidence="7" type="ORF">C4S77_12280</name>
</gene>
<dbReference type="CDD" id="cd07802">
    <property type="entry name" value="ASKHA_NBD_FGGY_EcLyxK-like"/>
    <property type="match status" value="1"/>
</dbReference>
<dbReference type="GO" id="GO:0016301">
    <property type="term" value="F:kinase activity"/>
    <property type="evidence" value="ECO:0007669"/>
    <property type="project" value="UniProtKB-KW"/>
</dbReference>
<dbReference type="GO" id="GO:0005975">
    <property type="term" value="P:carbohydrate metabolic process"/>
    <property type="evidence" value="ECO:0007669"/>
    <property type="project" value="InterPro"/>
</dbReference>
<dbReference type="Gene3D" id="3.30.420.40">
    <property type="match status" value="2"/>
</dbReference>
<protein>
    <submittedName>
        <fullName evidence="7">Carbohydrate kinase</fullName>
    </submittedName>
</protein>
<dbReference type="InterPro" id="IPR000577">
    <property type="entry name" value="Carb_kinase_FGGY"/>
</dbReference>
<dbReference type="GO" id="GO:0016773">
    <property type="term" value="F:phosphotransferase activity, alcohol group as acceptor"/>
    <property type="evidence" value="ECO:0007669"/>
    <property type="project" value="InterPro"/>
</dbReference>
<dbReference type="PROSITE" id="PS00445">
    <property type="entry name" value="FGGY_KINASES_2"/>
    <property type="match status" value="1"/>
</dbReference>
<dbReference type="PANTHER" id="PTHR43095:SF3">
    <property type="entry name" value="L-XYLULOSE_3-KETO-L-GULONATE KINASE"/>
    <property type="match status" value="1"/>
</dbReference>
<dbReference type="Pfam" id="PF02782">
    <property type="entry name" value="FGGY_C"/>
    <property type="match status" value="1"/>
</dbReference>
<evidence type="ECO:0000256" key="3">
    <source>
        <dbReference type="ARBA" id="ARBA00022777"/>
    </source>
</evidence>
<dbReference type="RefSeq" id="WP_105247785.1">
    <property type="nucleotide sequence ID" value="NZ_PSZM01000046.1"/>
</dbReference>
<dbReference type="PANTHER" id="PTHR43095">
    <property type="entry name" value="SUGAR KINASE"/>
    <property type="match status" value="1"/>
</dbReference>
<dbReference type="OrthoDB" id="9805576at2"/>
<evidence type="ECO:0000256" key="1">
    <source>
        <dbReference type="ARBA" id="ARBA00009156"/>
    </source>
</evidence>
<evidence type="ECO:0000256" key="4">
    <source>
        <dbReference type="RuleBase" id="RU003733"/>
    </source>
</evidence>
<dbReference type="PIRSF" id="PIRSF000538">
    <property type="entry name" value="GlpK"/>
    <property type="match status" value="1"/>
</dbReference>
<keyword evidence="8" id="KW-1185">Reference proteome</keyword>
<evidence type="ECO:0000259" key="5">
    <source>
        <dbReference type="Pfam" id="PF00370"/>
    </source>
</evidence>
<accession>A0A2S8A7U2</accession>
<proteinExistence type="inferred from homology"/>
<dbReference type="SUPFAM" id="SSF53067">
    <property type="entry name" value="Actin-like ATPase domain"/>
    <property type="match status" value="2"/>
</dbReference>
<evidence type="ECO:0000259" key="6">
    <source>
        <dbReference type="Pfam" id="PF02782"/>
    </source>
</evidence>
<dbReference type="AlphaFoldDB" id="A0A2S8A7U2"/>
<comment type="caution">
    <text evidence="7">The sequence shown here is derived from an EMBL/GenBank/DDBJ whole genome shotgun (WGS) entry which is preliminary data.</text>
</comment>
<dbReference type="EMBL" id="PSZM01000046">
    <property type="protein sequence ID" value="PQL90645.1"/>
    <property type="molecule type" value="Genomic_DNA"/>
</dbReference>
<dbReference type="InterPro" id="IPR018485">
    <property type="entry name" value="FGGY_C"/>
</dbReference>
<evidence type="ECO:0000313" key="7">
    <source>
        <dbReference type="EMBL" id="PQL90645.1"/>
    </source>
</evidence>
<evidence type="ECO:0000313" key="8">
    <source>
        <dbReference type="Proteomes" id="UP000238042"/>
    </source>
</evidence>
<dbReference type="Pfam" id="PF00370">
    <property type="entry name" value="FGGY_N"/>
    <property type="match status" value="1"/>
</dbReference>
<dbReference type="InterPro" id="IPR018483">
    <property type="entry name" value="Carb_kinase_FGGY_CS"/>
</dbReference>
<comment type="similarity">
    <text evidence="1 4">Belongs to the FGGY kinase family.</text>
</comment>
<feature type="domain" description="Carbohydrate kinase FGGY N-terminal" evidence="5">
    <location>
        <begin position="6"/>
        <end position="246"/>
    </location>
</feature>
<dbReference type="Proteomes" id="UP000238042">
    <property type="component" value="Unassembled WGS sequence"/>
</dbReference>
<sequence>MKTKVVIGIDIGLTGMKAIAFDLKGNITASQSATSPHDMPKPHWSEREGEDFWAAVCKMLRHLMGKLENYEIIGVGCSAHGDGIWILDENNRPLRPGILSLDTRAFETSLKYSKKLEELLLTTGQGASPSSPATLLAWLKENEPETLAKAKSFMWAKDFIRYRLSRTVGTDLTEASTSFFNYKKQEWDPKAFELYDLSELEKIAPIVNNPTDIVGSIGYDTHIHTGLPEGIPVVAGLHDVDAGAIGAGATHPGQLAVMAGTYSINEVISAQPKVSKDWFCRSFIRKGLWMNMAISPASSSNLEWFVQTLCQQELDIAKRAGIDPYGFVDKEISEVADDPSDIVFFPFLYGNPLDVDADSCFMGMRAWHNRGHLLKAIYEGIAFNHKYHIDPLIENFQVDEIRVVGGVTRSSIWPKMLASVLDRQILIPEVSEGGALGTAMIVAVGIGQFKDLDEAAKTMGSKSIAIDPDPKIKEMIIPAYEKYKEYMKQIYPLWKNK</sequence>
<evidence type="ECO:0000256" key="2">
    <source>
        <dbReference type="ARBA" id="ARBA00022679"/>
    </source>
</evidence>
<keyword evidence="3 4" id="KW-0418">Kinase</keyword>
<reference evidence="7 8" key="1">
    <citation type="submission" date="2018-02" db="EMBL/GenBank/DDBJ databases">
        <title>Genome sequences of Apibacter spp., gut symbionts of Asian honey bees.</title>
        <authorList>
            <person name="Kwong W.K."/>
            <person name="Steele M.I."/>
            <person name="Moran N.A."/>
        </authorList>
    </citation>
    <scope>NUCLEOTIDE SEQUENCE [LARGE SCALE GENOMIC DNA]</scope>
    <source>
        <strain evidence="8">wkB301</strain>
    </source>
</reference>
<dbReference type="InterPro" id="IPR018484">
    <property type="entry name" value="FGGY_N"/>
</dbReference>
<dbReference type="InterPro" id="IPR043129">
    <property type="entry name" value="ATPase_NBD"/>
</dbReference>
<dbReference type="InterPro" id="IPR050406">
    <property type="entry name" value="FGGY_Carb_Kinase"/>
</dbReference>
<keyword evidence="2 4" id="KW-0808">Transferase</keyword>
<name>A0A2S8A7U2_9FLAO</name>
<feature type="domain" description="Carbohydrate kinase FGGY C-terminal" evidence="6">
    <location>
        <begin position="255"/>
        <end position="444"/>
    </location>
</feature>